<dbReference type="Gene3D" id="3.40.1190.20">
    <property type="match status" value="1"/>
</dbReference>
<evidence type="ECO:0000259" key="6">
    <source>
        <dbReference type="Pfam" id="PF00294"/>
    </source>
</evidence>
<dbReference type="EMBL" id="CAFBPR010000019">
    <property type="protein sequence ID" value="CAB5016299.1"/>
    <property type="molecule type" value="Genomic_DNA"/>
</dbReference>
<evidence type="ECO:0000313" key="12">
    <source>
        <dbReference type="EMBL" id="CAB4718556.1"/>
    </source>
</evidence>
<keyword evidence="5" id="KW-0067">ATP-binding</keyword>
<evidence type="ECO:0000313" key="7">
    <source>
        <dbReference type="EMBL" id="CAB4553546.1"/>
    </source>
</evidence>
<evidence type="ECO:0000313" key="9">
    <source>
        <dbReference type="EMBL" id="CAB4594125.1"/>
    </source>
</evidence>
<dbReference type="InterPro" id="IPR029056">
    <property type="entry name" value="Ribokinase-like"/>
</dbReference>
<evidence type="ECO:0000313" key="8">
    <source>
        <dbReference type="EMBL" id="CAB4556690.1"/>
    </source>
</evidence>
<evidence type="ECO:0000313" key="10">
    <source>
        <dbReference type="EMBL" id="CAB4610814.1"/>
    </source>
</evidence>
<gene>
    <name evidence="7" type="ORF">UFOPK1508_00591</name>
    <name evidence="8" type="ORF">UFOPK1599_00259</name>
    <name evidence="9" type="ORF">UFOPK1798_00606</name>
    <name evidence="10" type="ORF">UFOPK1894_00301</name>
    <name evidence="11" type="ORF">UFOPK2179_00505</name>
    <name evidence="12" type="ORF">UFOPK2715_00268</name>
    <name evidence="13" type="ORF">UFOPK3883_00661</name>
    <name evidence="14" type="ORF">UFOPK4125_00196</name>
</gene>
<dbReference type="EMBL" id="CAEZSW010000063">
    <property type="protein sequence ID" value="CAB4553546.1"/>
    <property type="molecule type" value="Genomic_DNA"/>
</dbReference>
<dbReference type="PANTHER" id="PTHR43085">
    <property type="entry name" value="HEXOKINASE FAMILY MEMBER"/>
    <property type="match status" value="1"/>
</dbReference>
<dbReference type="AlphaFoldDB" id="A0A6J6G536"/>
<evidence type="ECO:0000313" key="13">
    <source>
        <dbReference type="EMBL" id="CAB4965049.1"/>
    </source>
</evidence>
<dbReference type="EMBL" id="CAFBNV010000046">
    <property type="protein sequence ID" value="CAB4965049.1"/>
    <property type="molecule type" value="Genomic_DNA"/>
</dbReference>
<organism evidence="9">
    <name type="scientific">freshwater metagenome</name>
    <dbReference type="NCBI Taxonomy" id="449393"/>
    <lineage>
        <taxon>unclassified sequences</taxon>
        <taxon>metagenomes</taxon>
        <taxon>ecological metagenomes</taxon>
    </lineage>
</organism>
<evidence type="ECO:0000256" key="2">
    <source>
        <dbReference type="ARBA" id="ARBA00022679"/>
    </source>
</evidence>
<name>A0A6J6G536_9ZZZZ</name>
<evidence type="ECO:0000256" key="4">
    <source>
        <dbReference type="ARBA" id="ARBA00022777"/>
    </source>
</evidence>
<dbReference type="InterPro" id="IPR011611">
    <property type="entry name" value="PfkB_dom"/>
</dbReference>
<dbReference type="CDD" id="cd01166">
    <property type="entry name" value="KdgK"/>
    <property type="match status" value="1"/>
</dbReference>
<dbReference type="Pfam" id="PF00294">
    <property type="entry name" value="PfkB"/>
    <property type="match status" value="1"/>
</dbReference>
<keyword evidence="4" id="KW-0418">Kinase</keyword>
<evidence type="ECO:0000313" key="11">
    <source>
        <dbReference type="EMBL" id="CAB4646725.1"/>
    </source>
</evidence>
<keyword evidence="2" id="KW-0808">Transferase</keyword>
<dbReference type="SUPFAM" id="SSF53613">
    <property type="entry name" value="Ribokinase-like"/>
    <property type="match status" value="1"/>
</dbReference>
<dbReference type="EMBL" id="CAEZWC010000042">
    <property type="protein sequence ID" value="CAB4646725.1"/>
    <property type="molecule type" value="Genomic_DNA"/>
</dbReference>
<dbReference type="EMBL" id="CAEZVA010000012">
    <property type="protein sequence ID" value="CAB4610814.1"/>
    <property type="molecule type" value="Genomic_DNA"/>
</dbReference>
<keyword evidence="3" id="KW-0547">Nucleotide-binding</keyword>
<reference evidence="9" key="1">
    <citation type="submission" date="2020-05" db="EMBL/GenBank/DDBJ databases">
        <authorList>
            <person name="Chiriac C."/>
            <person name="Salcher M."/>
            <person name="Ghai R."/>
            <person name="Kavagutti S V."/>
        </authorList>
    </citation>
    <scope>NUCLEOTIDE SEQUENCE</scope>
</reference>
<dbReference type="EMBL" id="CAEZTE010000007">
    <property type="protein sequence ID" value="CAB4556690.1"/>
    <property type="molecule type" value="Genomic_DNA"/>
</dbReference>
<dbReference type="InterPro" id="IPR050306">
    <property type="entry name" value="PfkB_Carbo_kinase"/>
</dbReference>
<evidence type="ECO:0000313" key="14">
    <source>
        <dbReference type="EMBL" id="CAB5016299.1"/>
    </source>
</evidence>
<evidence type="ECO:0000256" key="1">
    <source>
        <dbReference type="ARBA" id="ARBA00010688"/>
    </source>
</evidence>
<proteinExistence type="inferred from homology"/>
<dbReference type="GO" id="GO:0016301">
    <property type="term" value="F:kinase activity"/>
    <property type="evidence" value="ECO:0007669"/>
    <property type="project" value="UniProtKB-KW"/>
</dbReference>
<dbReference type="EMBL" id="CAEZUH010000046">
    <property type="protein sequence ID" value="CAB4594125.1"/>
    <property type="molecule type" value="Genomic_DNA"/>
</dbReference>
<evidence type="ECO:0000256" key="3">
    <source>
        <dbReference type="ARBA" id="ARBA00022741"/>
    </source>
</evidence>
<dbReference type="EMBL" id="CAEZYN010000013">
    <property type="protein sequence ID" value="CAB4718556.1"/>
    <property type="molecule type" value="Genomic_DNA"/>
</dbReference>
<sequence>MKTDLFTFGEVLSVFISTDTESVMSANNYQRVTAGAEANVAVAVSRLGLKAQFFSRFGTDQLGSVMIKDIESEGVDVSLVKRVASFSAAMVRNPGRTEPVEISYLRKGSAASTIEPTDILDSYISSTNWLHTTGITCAISKTGADTVKFALEKARDLGVKSSFDLNIRRKLWSESEAKLVLQPLATNIELLIGGEDEYQAVFGFTDAKKVLVEANSRGCKLAVMTKADQVLRYSLDGEYGQITPPKIVSVDPVGSGDAFTGGTIAGLLSGMNPEQALTQGSICGASVASMFGDWTGIPKGKAGVVDTEIAAKIRSGS</sequence>
<feature type="domain" description="Carbohydrate kinase PfkB" evidence="6">
    <location>
        <begin position="3"/>
        <end position="296"/>
    </location>
</feature>
<dbReference type="PANTHER" id="PTHR43085:SF1">
    <property type="entry name" value="PSEUDOURIDINE KINASE-RELATED"/>
    <property type="match status" value="1"/>
</dbReference>
<protein>
    <submittedName>
        <fullName evidence="9">Unannotated protein</fullName>
    </submittedName>
</protein>
<accession>A0A6J6G536</accession>
<dbReference type="GO" id="GO:0005524">
    <property type="term" value="F:ATP binding"/>
    <property type="evidence" value="ECO:0007669"/>
    <property type="project" value="UniProtKB-KW"/>
</dbReference>
<evidence type="ECO:0000256" key="5">
    <source>
        <dbReference type="ARBA" id="ARBA00022840"/>
    </source>
</evidence>
<comment type="similarity">
    <text evidence="1">Belongs to the carbohydrate kinase PfkB family.</text>
</comment>